<dbReference type="Pfam" id="PF01381">
    <property type="entry name" value="HTH_3"/>
    <property type="match status" value="1"/>
</dbReference>
<dbReference type="Proteomes" id="UP001610631">
    <property type="component" value="Unassembled WGS sequence"/>
</dbReference>
<dbReference type="RefSeq" id="WP_395513107.1">
    <property type="nucleotide sequence ID" value="NZ_JBBDHD010000128.1"/>
</dbReference>
<dbReference type="Pfam" id="PF19054">
    <property type="entry name" value="DUF5753"/>
    <property type="match status" value="1"/>
</dbReference>
<accession>A0ABW7PP78</accession>
<gene>
    <name evidence="2" type="ORF">WDV06_30880</name>
</gene>
<dbReference type="InterPro" id="IPR010982">
    <property type="entry name" value="Lambda_DNA-bd_dom_sf"/>
</dbReference>
<dbReference type="PROSITE" id="PS50943">
    <property type="entry name" value="HTH_CROC1"/>
    <property type="match status" value="1"/>
</dbReference>
<dbReference type="CDD" id="cd00093">
    <property type="entry name" value="HTH_XRE"/>
    <property type="match status" value="1"/>
</dbReference>
<dbReference type="EMBL" id="JBBDHD010000128">
    <property type="protein sequence ID" value="MFH7599472.1"/>
    <property type="molecule type" value="Genomic_DNA"/>
</dbReference>
<dbReference type="InterPro" id="IPR043917">
    <property type="entry name" value="DUF5753"/>
</dbReference>
<keyword evidence="3" id="KW-1185">Reference proteome</keyword>
<sequence length="274" mass="30748">MPPKKRTRPNATTMKMVGKQVAAARIAKNLTQKQLASLIKVDEETIASIEQGRRMLMPHVAELLDLHLGLPGTLTVAANEMPAVDLIPPWAEEYLDRECEAIAISSYENQVLPGLLQTDAYAEAVFRSCVPVLDEDEITGRIAVRVRRRAILSRKEPVTLSFVIWEPALRLSLGGQEVHKEQLSHLRACSELPGVSIQLYPLERTHHPALDGPFVLLETPDNQRLAYMETQHGSHLTSQRNEVSIVERRYAMLRTLALNLDETRAELDRLLGET</sequence>
<evidence type="ECO:0000259" key="1">
    <source>
        <dbReference type="PROSITE" id="PS50943"/>
    </source>
</evidence>
<proteinExistence type="predicted"/>
<organism evidence="2 3">
    <name type="scientific">Streptomyces racemochromogenes</name>
    <dbReference type="NCBI Taxonomy" id="67353"/>
    <lineage>
        <taxon>Bacteria</taxon>
        <taxon>Bacillati</taxon>
        <taxon>Actinomycetota</taxon>
        <taxon>Actinomycetes</taxon>
        <taxon>Kitasatosporales</taxon>
        <taxon>Streptomycetaceae</taxon>
        <taxon>Streptomyces</taxon>
    </lineage>
</organism>
<evidence type="ECO:0000313" key="2">
    <source>
        <dbReference type="EMBL" id="MFH7599472.1"/>
    </source>
</evidence>
<comment type="caution">
    <text evidence="2">The sequence shown here is derived from an EMBL/GenBank/DDBJ whole genome shotgun (WGS) entry which is preliminary data.</text>
</comment>
<evidence type="ECO:0000313" key="3">
    <source>
        <dbReference type="Proteomes" id="UP001610631"/>
    </source>
</evidence>
<dbReference type="Gene3D" id="1.10.260.40">
    <property type="entry name" value="lambda repressor-like DNA-binding domains"/>
    <property type="match status" value="1"/>
</dbReference>
<dbReference type="InterPro" id="IPR001387">
    <property type="entry name" value="Cro/C1-type_HTH"/>
</dbReference>
<name>A0ABW7PP78_9ACTN</name>
<dbReference type="SMART" id="SM00530">
    <property type="entry name" value="HTH_XRE"/>
    <property type="match status" value="1"/>
</dbReference>
<dbReference type="SUPFAM" id="SSF47413">
    <property type="entry name" value="lambda repressor-like DNA-binding domains"/>
    <property type="match status" value="1"/>
</dbReference>
<protein>
    <submittedName>
        <fullName evidence="2">Helix-turn-helix transcriptional regulator</fullName>
    </submittedName>
</protein>
<feature type="domain" description="HTH cro/C1-type" evidence="1">
    <location>
        <begin position="21"/>
        <end position="74"/>
    </location>
</feature>
<reference evidence="2 3" key="1">
    <citation type="submission" date="2024-03" db="EMBL/GenBank/DDBJ databases">
        <title>Whole genome sequencing of Streptomyces racemochromogenes, to identify antimicrobial biosynthetic gene clusters.</title>
        <authorList>
            <person name="Suryawanshi P."/>
            <person name="Krishnaraj P.U."/>
            <person name="Arun Y.P."/>
            <person name="Suryawanshi M.P."/>
            <person name="Rakshit O."/>
        </authorList>
    </citation>
    <scope>NUCLEOTIDE SEQUENCE [LARGE SCALE GENOMIC DNA]</scope>
    <source>
        <strain evidence="2 3">AUDT626</strain>
    </source>
</reference>